<sequence length="248" mass="26631">MLSAKQILECKGKRKIAQITAYDFGFAQIAEAAGIDQILVGDSLANTMLGYKSTQSVGMPEMLIFVSAVVRGAPNTHVVADMPFQSDSDPKTALENAKRFIDVGASSVKLEGYKPEIIETLLQNGIEVCGHLGLLPQTATSFKQVGKTEEEAGRILKEAVALSEMGVYEMVLEHIPEALGKQITQAVKSITIGIGGGSHTDGHVTVLHDALGIHAGKIPPFATRFCNLYETAKKGIEAYIDFVRKESL</sequence>
<keyword evidence="4" id="KW-0566">Pantothenate biosynthesis</keyword>
<dbReference type="Gene3D" id="3.20.20.60">
    <property type="entry name" value="Phosphoenolpyruvate-binding domains"/>
    <property type="match status" value="1"/>
</dbReference>
<dbReference type="PIRSF" id="PIRSF000388">
    <property type="entry name" value="Pantoate_hydroxy_MeTrfase"/>
    <property type="match status" value="1"/>
</dbReference>
<feature type="active site" description="Proton acceptor" evidence="7">
    <location>
        <position position="173"/>
    </location>
</feature>
<proteinExistence type="inferred from homology"/>
<dbReference type="SUPFAM" id="SSF51621">
    <property type="entry name" value="Phosphoenolpyruvate/pyruvate domain"/>
    <property type="match status" value="1"/>
</dbReference>
<evidence type="ECO:0000313" key="10">
    <source>
        <dbReference type="EMBL" id="SHK35840.1"/>
    </source>
</evidence>
<dbReference type="PANTHER" id="PTHR20881:SF0">
    <property type="entry name" value="3-METHYL-2-OXOBUTANOATE HYDROXYMETHYLTRANSFERASE"/>
    <property type="match status" value="1"/>
</dbReference>
<dbReference type="NCBIfam" id="TIGR00222">
    <property type="entry name" value="panB"/>
    <property type="match status" value="1"/>
</dbReference>
<evidence type="ECO:0000256" key="8">
    <source>
        <dbReference type="PIRSR" id="PIRSR000388-2"/>
    </source>
</evidence>
<evidence type="ECO:0000256" key="3">
    <source>
        <dbReference type="ARBA" id="ARBA00012618"/>
    </source>
</evidence>
<dbReference type="InterPro" id="IPR015813">
    <property type="entry name" value="Pyrv/PenolPyrv_kinase-like_dom"/>
</dbReference>
<dbReference type="EC" id="2.1.2.11" evidence="3 6"/>
<feature type="binding site" evidence="9">
    <location>
        <position position="111"/>
    </location>
    <ligand>
        <name>Mg(2+)</name>
        <dbReference type="ChEBI" id="CHEBI:18420"/>
    </ligand>
</feature>
<evidence type="ECO:0000256" key="9">
    <source>
        <dbReference type="PIRSR" id="PIRSR000388-3"/>
    </source>
</evidence>
<dbReference type="EMBL" id="FRAW01000004">
    <property type="protein sequence ID" value="SHK35840.1"/>
    <property type="molecule type" value="Genomic_DNA"/>
</dbReference>
<comment type="subunit">
    <text evidence="2">Homodecamer; pentamer of dimers.</text>
</comment>
<dbReference type="GO" id="GO:0000287">
    <property type="term" value="F:magnesium ion binding"/>
    <property type="evidence" value="ECO:0007669"/>
    <property type="project" value="TreeGrafter"/>
</dbReference>
<gene>
    <name evidence="10" type="ORF">SAMN05720469_104109</name>
</gene>
<dbReference type="GO" id="GO:0008168">
    <property type="term" value="F:methyltransferase activity"/>
    <property type="evidence" value="ECO:0007669"/>
    <property type="project" value="UniProtKB-KW"/>
</dbReference>
<evidence type="ECO:0000256" key="1">
    <source>
        <dbReference type="ARBA" id="ARBA00008676"/>
    </source>
</evidence>
<evidence type="ECO:0000256" key="7">
    <source>
        <dbReference type="PIRSR" id="PIRSR000388-1"/>
    </source>
</evidence>
<keyword evidence="9" id="KW-0460">Magnesium</keyword>
<feature type="binding site" evidence="9">
    <location>
        <position position="42"/>
    </location>
    <ligand>
        <name>Mg(2+)</name>
        <dbReference type="ChEBI" id="CHEBI:18420"/>
    </ligand>
</feature>
<dbReference type="InterPro" id="IPR040442">
    <property type="entry name" value="Pyrv_kinase-like_dom_sf"/>
</dbReference>
<evidence type="ECO:0000256" key="4">
    <source>
        <dbReference type="ARBA" id="ARBA00022655"/>
    </source>
</evidence>
<feature type="binding site" evidence="8">
    <location>
        <begin position="42"/>
        <end position="43"/>
    </location>
    <ligand>
        <name>3-methyl-2-oxobutanoate</name>
        <dbReference type="ChEBI" id="CHEBI:11851"/>
    </ligand>
</feature>
<feature type="binding site" evidence="8">
    <location>
        <position position="81"/>
    </location>
    <ligand>
        <name>3-methyl-2-oxobutanoate</name>
        <dbReference type="ChEBI" id="CHEBI:11851"/>
    </ligand>
</feature>
<name>A0A1M6RTV2_9BACT</name>
<dbReference type="GO" id="GO:0003864">
    <property type="term" value="F:3-methyl-2-oxobutanoate hydroxymethyltransferase activity"/>
    <property type="evidence" value="ECO:0007669"/>
    <property type="project" value="UniProtKB-UniRule"/>
</dbReference>
<dbReference type="InterPro" id="IPR003700">
    <property type="entry name" value="Pantoate_hydroxy_MeTrfase"/>
</dbReference>
<feature type="binding site" evidence="8">
    <location>
        <position position="109"/>
    </location>
    <ligand>
        <name>3-methyl-2-oxobutanoate</name>
        <dbReference type="ChEBI" id="CHEBI:11851"/>
    </ligand>
</feature>
<reference evidence="11" key="1">
    <citation type="submission" date="2016-11" db="EMBL/GenBank/DDBJ databases">
        <authorList>
            <person name="Varghese N."/>
            <person name="Submissions S."/>
        </authorList>
    </citation>
    <scope>NUCLEOTIDE SEQUENCE [LARGE SCALE GENOMIC DNA]</scope>
    <source>
        <strain evidence="11">UWOS</strain>
    </source>
</reference>
<protein>
    <recommendedName>
        <fullName evidence="3 6">3-methyl-2-oxobutanoate hydroxymethyltransferase</fullName>
        <ecNumber evidence="3 6">2.1.2.11</ecNumber>
    </recommendedName>
</protein>
<dbReference type="RefSeq" id="WP_073302771.1">
    <property type="nucleotide sequence ID" value="NZ_FRAW01000004.1"/>
</dbReference>
<keyword evidence="9" id="KW-0479">Metal-binding</keyword>
<dbReference type="Proteomes" id="UP000184275">
    <property type="component" value="Unassembled WGS sequence"/>
</dbReference>
<dbReference type="GO" id="GO:0015940">
    <property type="term" value="P:pantothenate biosynthetic process"/>
    <property type="evidence" value="ECO:0007669"/>
    <property type="project" value="UniProtKB-UniRule"/>
</dbReference>
<dbReference type="Pfam" id="PF02548">
    <property type="entry name" value="Pantoate_transf"/>
    <property type="match status" value="1"/>
</dbReference>
<accession>A0A1M6RTV2</accession>
<evidence type="ECO:0000313" key="11">
    <source>
        <dbReference type="Proteomes" id="UP000184275"/>
    </source>
</evidence>
<comment type="similarity">
    <text evidence="1">Belongs to the PanB family.</text>
</comment>
<dbReference type="PANTHER" id="PTHR20881">
    <property type="entry name" value="3-METHYL-2-OXOBUTANOATE HYDROXYMETHYLTRANSFERASE"/>
    <property type="match status" value="1"/>
</dbReference>
<keyword evidence="10" id="KW-0489">Methyltransferase</keyword>
<dbReference type="CDD" id="cd06557">
    <property type="entry name" value="KPHMT-like"/>
    <property type="match status" value="1"/>
</dbReference>
<organism evidence="10 11">
    <name type="scientific">Fibrobacter intestinalis</name>
    <dbReference type="NCBI Taxonomy" id="28122"/>
    <lineage>
        <taxon>Bacteria</taxon>
        <taxon>Pseudomonadati</taxon>
        <taxon>Fibrobacterota</taxon>
        <taxon>Fibrobacteria</taxon>
        <taxon>Fibrobacterales</taxon>
        <taxon>Fibrobacteraceae</taxon>
        <taxon>Fibrobacter</taxon>
    </lineage>
</organism>
<keyword evidence="5 10" id="KW-0808">Transferase</keyword>
<keyword evidence="11" id="KW-1185">Reference proteome</keyword>
<evidence type="ECO:0000256" key="5">
    <source>
        <dbReference type="ARBA" id="ARBA00022679"/>
    </source>
</evidence>
<dbReference type="AlphaFoldDB" id="A0A1M6RTV2"/>
<evidence type="ECO:0000256" key="6">
    <source>
        <dbReference type="NCBIfam" id="TIGR00222"/>
    </source>
</evidence>
<comment type="cofactor">
    <cofactor evidence="9">
        <name>Mg(2+)</name>
        <dbReference type="ChEBI" id="CHEBI:18420"/>
    </cofactor>
    <text evidence="9">Binds 1 Mg(2+) ion per subunit.</text>
</comment>
<feature type="binding site" evidence="9">
    <location>
        <position position="81"/>
    </location>
    <ligand>
        <name>Mg(2+)</name>
        <dbReference type="ChEBI" id="CHEBI:18420"/>
    </ligand>
</feature>
<evidence type="ECO:0000256" key="2">
    <source>
        <dbReference type="ARBA" id="ARBA00011424"/>
    </source>
</evidence>
<dbReference type="GO" id="GO:0032259">
    <property type="term" value="P:methylation"/>
    <property type="evidence" value="ECO:0007669"/>
    <property type="project" value="UniProtKB-KW"/>
</dbReference>